<reference evidence="1" key="1">
    <citation type="submission" date="2022-03" db="EMBL/GenBank/DDBJ databases">
        <authorList>
            <person name="Alioto T."/>
            <person name="Alioto T."/>
            <person name="Gomez Garrido J."/>
        </authorList>
    </citation>
    <scope>NUCLEOTIDE SEQUENCE</scope>
</reference>
<accession>A0AAD1R209</accession>
<feature type="non-terminal residue" evidence="1">
    <location>
        <position position="1"/>
    </location>
</feature>
<evidence type="ECO:0000313" key="1">
    <source>
        <dbReference type="EMBL" id="CAH2221907.1"/>
    </source>
</evidence>
<keyword evidence="2" id="KW-1185">Reference proteome</keyword>
<gene>
    <name evidence="1" type="ORF">PECUL_23A015993</name>
</gene>
<name>A0AAD1R209_PELCU</name>
<organism evidence="1 2">
    <name type="scientific">Pelobates cultripes</name>
    <name type="common">Western spadefoot toad</name>
    <dbReference type="NCBI Taxonomy" id="61616"/>
    <lineage>
        <taxon>Eukaryota</taxon>
        <taxon>Metazoa</taxon>
        <taxon>Chordata</taxon>
        <taxon>Craniata</taxon>
        <taxon>Vertebrata</taxon>
        <taxon>Euteleostomi</taxon>
        <taxon>Amphibia</taxon>
        <taxon>Batrachia</taxon>
        <taxon>Anura</taxon>
        <taxon>Pelobatoidea</taxon>
        <taxon>Pelobatidae</taxon>
        <taxon>Pelobates</taxon>
    </lineage>
</organism>
<proteinExistence type="predicted"/>
<dbReference type="EMBL" id="OW240912">
    <property type="protein sequence ID" value="CAH2221907.1"/>
    <property type="molecule type" value="Genomic_DNA"/>
</dbReference>
<dbReference type="AlphaFoldDB" id="A0AAD1R209"/>
<protein>
    <submittedName>
        <fullName evidence="1">Uncharacterized protein</fullName>
    </submittedName>
</protein>
<feature type="non-terminal residue" evidence="1">
    <location>
        <position position="145"/>
    </location>
</feature>
<evidence type="ECO:0000313" key="2">
    <source>
        <dbReference type="Proteomes" id="UP001295444"/>
    </source>
</evidence>
<sequence>DLRLQIRKLLSDDIAWQMTQSQRYFYDWANRIDAPLAKCLKPRLHIKPIATIRTSTGSLVSSLDEIYKKFWKYFSKLYDHTPDHHDEDLEKDTVMDNFEGSLNLSKIPSDLVDSLDAKISLQEIKIAIPSLLPYVQEVFHLARQT</sequence>
<dbReference type="Proteomes" id="UP001295444">
    <property type="component" value="Chromosome 01"/>
</dbReference>